<gene>
    <name evidence="2" type="ORF">LMG3431_01391</name>
</gene>
<name>A0A6S6YS52_9BURK</name>
<dbReference type="Proteomes" id="UP000494108">
    <property type="component" value="Unassembled WGS sequence"/>
</dbReference>
<dbReference type="AlphaFoldDB" id="A0A6S6YS52"/>
<dbReference type="InterPro" id="IPR002539">
    <property type="entry name" value="MaoC-like_dom"/>
</dbReference>
<reference evidence="2 3" key="1">
    <citation type="submission" date="2020-04" db="EMBL/GenBank/DDBJ databases">
        <authorList>
            <person name="De Canck E."/>
        </authorList>
    </citation>
    <scope>NUCLEOTIDE SEQUENCE [LARGE SCALE GENOMIC DNA]</scope>
    <source>
        <strain evidence="2 3">LMG 3431</strain>
    </source>
</reference>
<feature type="domain" description="MaoC-like" evidence="1">
    <location>
        <begin position="25"/>
        <end position="132"/>
    </location>
</feature>
<proteinExistence type="predicted"/>
<accession>A0A6S6YS52</accession>
<dbReference type="InterPro" id="IPR029069">
    <property type="entry name" value="HotDog_dom_sf"/>
</dbReference>
<dbReference type="EMBL" id="CADIJX010000002">
    <property type="protein sequence ID" value="CAB3634545.1"/>
    <property type="molecule type" value="Genomic_DNA"/>
</dbReference>
<dbReference type="PANTHER" id="PTHR43664">
    <property type="entry name" value="MONOAMINE OXIDASE-RELATED"/>
    <property type="match status" value="1"/>
</dbReference>
<dbReference type="InterPro" id="IPR052342">
    <property type="entry name" value="MCH/BMMD"/>
</dbReference>
<organism evidence="2 3">
    <name type="scientific">Achromobacter pestifer</name>
    <dbReference type="NCBI Taxonomy" id="1353889"/>
    <lineage>
        <taxon>Bacteria</taxon>
        <taxon>Pseudomonadati</taxon>
        <taxon>Pseudomonadota</taxon>
        <taxon>Betaproteobacteria</taxon>
        <taxon>Burkholderiales</taxon>
        <taxon>Alcaligenaceae</taxon>
        <taxon>Achromobacter</taxon>
    </lineage>
</organism>
<dbReference type="PANTHER" id="PTHR43664:SF1">
    <property type="entry name" value="BETA-METHYLMALYL-COA DEHYDRATASE"/>
    <property type="match status" value="1"/>
</dbReference>
<dbReference type="Pfam" id="PF01575">
    <property type="entry name" value="MaoC_dehydratas"/>
    <property type="match status" value="1"/>
</dbReference>
<evidence type="ECO:0000313" key="2">
    <source>
        <dbReference type="EMBL" id="CAB3634545.1"/>
    </source>
</evidence>
<evidence type="ECO:0000313" key="3">
    <source>
        <dbReference type="Proteomes" id="UP000494108"/>
    </source>
</evidence>
<dbReference type="RefSeq" id="WP_175173747.1">
    <property type="nucleotide sequence ID" value="NZ_CADIJX010000002.1"/>
</dbReference>
<evidence type="ECO:0000259" key="1">
    <source>
        <dbReference type="Pfam" id="PF01575"/>
    </source>
</evidence>
<sequence length="159" mass="17430">MTAHRNDSPIAQLGQGYYWQDLSVGQRFHTFRRTVTETDIVNFISVTGMLETIFIDTTYARGAIAGRPAPGGLTYGLIEGLIMQGMVQGTGLALLEVHKKMLAPVIAGDTIWAEIEVTEVRPTSQRNRAVVTSAIEVRNQHDKPVMAYTATRMLAGRPG</sequence>
<dbReference type="CDD" id="cd03441">
    <property type="entry name" value="R_hydratase_like"/>
    <property type="match status" value="1"/>
</dbReference>
<protein>
    <recommendedName>
        <fullName evidence="1">MaoC-like domain-containing protein</fullName>
    </recommendedName>
</protein>
<dbReference type="Gene3D" id="3.10.129.10">
    <property type="entry name" value="Hotdog Thioesterase"/>
    <property type="match status" value="1"/>
</dbReference>
<dbReference type="SUPFAM" id="SSF54637">
    <property type="entry name" value="Thioesterase/thiol ester dehydrase-isomerase"/>
    <property type="match status" value="1"/>
</dbReference>
<keyword evidence="3" id="KW-1185">Reference proteome</keyword>